<organism evidence="3 4">
    <name type="scientific">Marasmiellus scandens</name>
    <dbReference type="NCBI Taxonomy" id="2682957"/>
    <lineage>
        <taxon>Eukaryota</taxon>
        <taxon>Fungi</taxon>
        <taxon>Dikarya</taxon>
        <taxon>Basidiomycota</taxon>
        <taxon>Agaricomycotina</taxon>
        <taxon>Agaricomycetes</taxon>
        <taxon>Agaricomycetidae</taxon>
        <taxon>Agaricales</taxon>
        <taxon>Marasmiineae</taxon>
        <taxon>Omphalotaceae</taxon>
        <taxon>Marasmiellus</taxon>
    </lineage>
</organism>
<accession>A0ABR1JN87</accession>
<keyword evidence="2" id="KW-0732">Signal</keyword>
<feature type="chain" id="PRO_5045162832" evidence="2">
    <location>
        <begin position="20"/>
        <end position="158"/>
    </location>
</feature>
<dbReference type="EMBL" id="JBANRG010000013">
    <property type="protein sequence ID" value="KAK7461499.1"/>
    <property type="molecule type" value="Genomic_DNA"/>
</dbReference>
<reference evidence="3 4" key="1">
    <citation type="submission" date="2024-01" db="EMBL/GenBank/DDBJ databases">
        <title>A draft genome for the cacao thread blight pathogen Marasmiellus scandens.</title>
        <authorList>
            <person name="Baruah I.K."/>
            <person name="Leung J."/>
            <person name="Bukari Y."/>
            <person name="Amoako-Attah I."/>
            <person name="Meinhardt L.W."/>
            <person name="Bailey B.A."/>
            <person name="Cohen S.P."/>
        </authorList>
    </citation>
    <scope>NUCLEOTIDE SEQUENCE [LARGE SCALE GENOMIC DNA]</scope>
    <source>
        <strain evidence="3 4">GH-19</strain>
    </source>
</reference>
<evidence type="ECO:0000313" key="4">
    <source>
        <dbReference type="Proteomes" id="UP001498398"/>
    </source>
</evidence>
<feature type="signal peptide" evidence="2">
    <location>
        <begin position="1"/>
        <end position="19"/>
    </location>
</feature>
<protein>
    <submittedName>
        <fullName evidence="3">Uncharacterized protein</fullName>
    </submittedName>
</protein>
<feature type="region of interest" description="Disordered" evidence="1">
    <location>
        <begin position="60"/>
        <end position="82"/>
    </location>
</feature>
<comment type="caution">
    <text evidence="3">The sequence shown here is derived from an EMBL/GenBank/DDBJ whole genome shotgun (WGS) entry which is preliminary data.</text>
</comment>
<evidence type="ECO:0000256" key="2">
    <source>
        <dbReference type="SAM" id="SignalP"/>
    </source>
</evidence>
<dbReference type="Proteomes" id="UP001498398">
    <property type="component" value="Unassembled WGS sequence"/>
</dbReference>
<evidence type="ECO:0000313" key="3">
    <source>
        <dbReference type="EMBL" id="KAK7461499.1"/>
    </source>
</evidence>
<gene>
    <name evidence="3" type="ORF">VKT23_008673</name>
</gene>
<name>A0ABR1JN87_9AGAR</name>
<sequence>MHPTSFLTFAILAVVSAKAAPVTESEPPTSSTEIETSHVASAPKVNFGKDERVPVGATHLHPSTFLSNSAEQDGGQSGDLHSRRGSFGVFGKGVAKGAGEGVVDGLSDMFSSTAATSAPVACARNVNKRFKFPGINNVGSTIGTVFGDSLEPQSEDSC</sequence>
<proteinExistence type="predicted"/>
<keyword evidence="4" id="KW-1185">Reference proteome</keyword>
<evidence type="ECO:0000256" key="1">
    <source>
        <dbReference type="SAM" id="MobiDB-lite"/>
    </source>
</evidence>